<comment type="caution">
    <text evidence="5">The sequence shown here is derived from an EMBL/GenBank/DDBJ whole genome shotgun (WGS) entry which is preliminary data.</text>
</comment>
<dbReference type="InterPro" id="IPR000835">
    <property type="entry name" value="HTH_MarR-typ"/>
</dbReference>
<keyword evidence="6" id="KW-1185">Reference proteome</keyword>
<evidence type="ECO:0000313" key="5">
    <source>
        <dbReference type="EMBL" id="MEV4924773.1"/>
    </source>
</evidence>
<proteinExistence type="predicted"/>
<protein>
    <submittedName>
        <fullName evidence="5">MarR family transcriptional regulator</fullName>
    </submittedName>
</protein>
<dbReference type="SMART" id="SM00347">
    <property type="entry name" value="HTH_MARR"/>
    <property type="match status" value="1"/>
</dbReference>
<keyword evidence="1" id="KW-0805">Transcription regulation</keyword>
<dbReference type="RefSeq" id="WP_366088659.1">
    <property type="nucleotide sequence ID" value="NZ_JBFASG010000017.1"/>
</dbReference>
<dbReference type="PROSITE" id="PS50995">
    <property type="entry name" value="HTH_MARR_2"/>
    <property type="match status" value="1"/>
</dbReference>
<dbReference type="InterPro" id="IPR036390">
    <property type="entry name" value="WH_DNA-bd_sf"/>
</dbReference>
<dbReference type="EMBL" id="JBFASG010000017">
    <property type="protein sequence ID" value="MEV4924773.1"/>
    <property type="molecule type" value="Genomic_DNA"/>
</dbReference>
<feature type="domain" description="HTH marR-type" evidence="4">
    <location>
        <begin position="25"/>
        <end position="160"/>
    </location>
</feature>
<dbReference type="PANTHER" id="PTHR42756">
    <property type="entry name" value="TRANSCRIPTIONAL REGULATOR, MARR"/>
    <property type="match status" value="1"/>
</dbReference>
<dbReference type="PANTHER" id="PTHR42756:SF1">
    <property type="entry name" value="TRANSCRIPTIONAL REPRESSOR OF EMRAB OPERON"/>
    <property type="match status" value="1"/>
</dbReference>
<sequence length="168" mass="19209">MADAVDQMAEQWRTERPDLAGRLESVELFARISRMQRVFDQHYKKLYEEFGLNLGEIDMLFTLRRSGPPYTLSAGAFVKAVMVTAGAITNRLDRMEAKGLVERVRESADRRSVQIRLTEHGKTLADEVLAAHMHNYEEICAPLDLQERKHLNSELRRLLEAHGDTTLG</sequence>
<dbReference type="InterPro" id="IPR023187">
    <property type="entry name" value="Tscrpt_reg_MarR-type_CS"/>
</dbReference>
<name>A0ABV3IWD2_9ACTN</name>
<gene>
    <name evidence="5" type="ORF">AB0L03_18330</name>
</gene>
<dbReference type="Proteomes" id="UP001552479">
    <property type="component" value="Unassembled WGS sequence"/>
</dbReference>
<dbReference type="InterPro" id="IPR036388">
    <property type="entry name" value="WH-like_DNA-bd_sf"/>
</dbReference>
<accession>A0ABV3IWD2</accession>
<evidence type="ECO:0000256" key="3">
    <source>
        <dbReference type="ARBA" id="ARBA00023163"/>
    </source>
</evidence>
<dbReference type="SUPFAM" id="SSF46785">
    <property type="entry name" value="Winged helix' DNA-binding domain"/>
    <property type="match status" value="1"/>
</dbReference>
<evidence type="ECO:0000256" key="2">
    <source>
        <dbReference type="ARBA" id="ARBA00023125"/>
    </source>
</evidence>
<dbReference type="PRINTS" id="PR00598">
    <property type="entry name" value="HTHMARR"/>
</dbReference>
<dbReference type="PROSITE" id="PS01117">
    <property type="entry name" value="HTH_MARR_1"/>
    <property type="match status" value="1"/>
</dbReference>
<evidence type="ECO:0000259" key="4">
    <source>
        <dbReference type="PROSITE" id="PS50995"/>
    </source>
</evidence>
<organism evidence="5 6">
    <name type="scientific">Streptomyces roseoverticillatus</name>
    <dbReference type="NCBI Taxonomy" id="66429"/>
    <lineage>
        <taxon>Bacteria</taxon>
        <taxon>Bacillati</taxon>
        <taxon>Actinomycetota</taxon>
        <taxon>Actinomycetes</taxon>
        <taxon>Kitasatosporales</taxon>
        <taxon>Streptomycetaceae</taxon>
        <taxon>Streptomyces</taxon>
    </lineage>
</organism>
<keyword evidence="3" id="KW-0804">Transcription</keyword>
<evidence type="ECO:0000256" key="1">
    <source>
        <dbReference type="ARBA" id="ARBA00023015"/>
    </source>
</evidence>
<keyword evidence="2" id="KW-0238">DNA-binding</keyword>
<reference evidence="5 6" key="1">
    <citation type="submission" date="2024-06" db="EMBL/GenBank/DDBJ databases">
        <title>The Natural Products Discovery Center: Release of the First 8490 Sequenced Strains for Exploring Actinobacteria Biosynthetic Diversity.</title>
        <authorList>
            <person name="Kalkreuter E."/>
            <person name="Kautsar S.A."/>
            <person name="Yang D."/>
            <person name="Bader C.D."/>
            <person name="Teijaro C.N."/>
            <person name="Fluegel L."/>
            <person name="Davis C.M."/>
            <person name="Simpson J.R."/>
            <person name="Lauterbach L."/>
            <person name="Steele A.D."/>
            <person name="Gui C."/>
            <person name="Meng S."/>
            <person name="Li G."/>
            <person name="Viehrig K."/>
            <person name="Ye F."/>
            <person name="Su P."/>
            <person name="Kiefer A.F."/>
            <person name="Nichols A."/>
            <person name="Cepeda A.J."/>
            <person name="Yan W."/>
            <person name="Fan B."/>
            <person name="Jiang Y."/>
            <person name="Adhikari A."/>
            <person name="Zheng C.-J."/>
            <person name="Schuster L."/>
            <person name="Cowan T.M."/>
            <person name="Smanski M.J."/>
            <person name="Chevrette M.G."/>
            <person name="De Carvalho L.P.S."/>
            <person name="Shen B."/>
        </authorList>
    </citation>
    <scope>NUCLEOTIDE SEQUENCE [LARGE SCALE GENOMIC DNA]</scope>
    <source>
        <strain evidence="5 6">NPDC053791</strain>
    </source>
</reference>
<evidence type="ECO:0000313" key="6">
    <source>
        <dbReference type="Proteomes" id="UP001552479"/>
    </source>
</evidence>
<dbReference type="Gene3D" id="1.10.10.10">
    <property type="entry name" value="Winged helix-like DNA-binding domain superfamily/Winged helix DNA-binding domain"/>
    <property type="match status" value="1"/>
</dbReference>
<dbReference type="Pfam" id="PF12802">
    <property type="entry name" value="MarR_2"/>
    <property type="match status" value="1"/>
</dbReference>